<reference evidence="1" key="1">
    <citation type="submission" date="2020-04" db="EMBL/GenBank/DDBJ databases">
        <authorList>
            <person name="Chiriac C."/>
            <person name="Salcher M."/>
            <person name="Ghai R."/>
            <person name="Kavagutti S V."/>
        </authorList>
    </citation>
    <scope>NUCLEOTIDE SEQUENCE</scope>
</reference>
<evidence type="ECO:0000313" key="1">
    <source>
        <dbReference type="EMBL" id="CAB4126344.1"/>
    </source>
</evidence>
<gene>
    <name evidence="1" type="ORF">UFOVP88_15</name>
</gene>
<dbReference type="EMBL" id="LR796195">
    <property type="protein sequence ID" value="CAB4126344.1"/>
    <property type="molecule type" value="Genomic_DNA"/>
</dbReference>
<name>A0A6J5KVA2_9CAUD</name>
<accession>A0A6J5KVA2</accession>
<organism evidence="1">
    <name type="scientific">uncultured Caudovirales phage</name>
    <dbReference type="NCBI Taxonomy" id="2100421"/>
    <lineage>
        <taxon>Viruses</taxon>
        <taxon>Duplodnaviria</taxon>
        <taxon>Heunggongvirae</taxon>
        <taxon>Uroviricota</taxon>
        <taxon>Caudoviricetes</taxon>
        <taxon>Peduoviridae</taxon>
        <taxon>Maltschvirus</taxon>
        <taxon>Maltschvirus maltsch</taxon>
    </lineage>
</organism>
<protein>
    <submittedName>
        <fullName evidence="1">Uncharacterized protein</fullName>
    </submittedName>
</protein>
<proteinExistence type="predicted"/>
<sequence>MKWIHILDRQPAHDEMIVQCDAPYEGHYTMGMRKYDQTCTWEDFMKFRKYYDIPDPDFWWVYAKDFPFPNQENFIA</sequence>